<dbReference type="OrthoDB" id="9798454at2"/>
<comment type="caution">
    <text evidence="4">The sequence shown here is derived from an EMBL/GenBank/DDBJ whole genome shotgun (WGS) entry which is preliminary data.</text>
</comment>
<dbReference type="PANTHER" id="PTHR10204">
    <property type="entry name" value="NAD P H OXIDOREDUCTASE-RELATED"/>
    <property type="match status" value="1"/>
</dbReference>
<name>A0A501PSU0_9PROT</name>
<dbReference type="Gene3D" id="3.40.50.360">
    <property type="match status" value="1"/>
</dbReference>
<dbReference type="SUPFAM" id="SSF52218">
    <property type="entry name" value="Flavoproteins"/>
    <property type="match status" value="1"/>
</dbReference>
<evidence type="ECO:0000313" key="5">
    <source>
        <dbReference type="Proteomes" id="UP000319148"/>
    </source>
</evidence>
<reference evidence="5" key="1">
    <citation type="submission" date="2019-06" db="EMBL/GenBank/DDBJ databases">
        <title>The complete genome of Emcibacter congregatus ZYLT.</title>
        <authorList>
            <person name="Zhao Z."/>
        </authorList>
    </citation>
    <scope>NUCLEOTIDE SEQUENCE [LARGE SCALE GENOMIC DNA]</scope>
    <source>
        <strain evidence="5">MCCC 1A06723</strain>
    </source>
</reference>
<feature type="domain" description="Flavodoxin-like fold" evidence="3">
    <location>
        <begin position="4"/>
        <end position="183"/>
    </location>
</feature>
<dbReference type="InterPro" id="IPR003680">
    <property type="entry name" value="Flavodoxin_fold"/>
</dbReference>
<proteinExistence type="inferred from homology"/>
<dbReference type="InterPro" id="IPR029039">
    <property type="entry name" value="Flavoprotein-like_sf"/>
</dbReference>
<accession>A0A501PSU0</accession>
<sequence length="193" mass="21740">MPRNILIIDGHPDLADHLCHALAEAYGEGARDGGHDVRTLKVSTLDFPILQSMEDYYHGAPCPAIHTAQKDIDWADHIVLIFPLWLGGLPALFKGFLEQTLRPGFAYESKEGGWPVKKLKDKSARIVVTMGMPAFAYRWFFMAHSLKNLKRNILKFCGISPVRDTLFGMVEAVSDDKRKGWIEKMREMGRGGE</sequence>
<dbReference type="EMBL" id="VFIY01000004">
    <property type="protein sequence ID" value="TPD63167.1"/>
    <property type="molecule type" value="Genomic_DNA"/>
</dbReference>
<dbReference type="AlphaFoldDB" id="A0A501PSU0"/>
<evidence type="ECO:0000259" key="3">
    <source>
        <dbReference type="Pfam" id="PF02525"/>
    </source>
</evidence>
<organism evidence="4 5">
    <name type="scientific">Emcibacter nanhaiensis</name>
    <dbReference type="NCBI Taxonomy" id="1505037"/>
    <lineage>
        <taxon>Bacteria</taxon>
        <taxon>Pseudomonadati</taxon>
        <taxon>Pseudomonadota</taxon>
        <taxon>Alphaproteobacteria</taxon>
        <taxon>Emcibacterales</taxon>
        <taxon>Emcibacteraceae</taxon>
        <taxon>Emcibacter</taxon>
    </lineage>
</organism>
<protein>
    <submittedName>
        <fullName evidence="4">NAD(P)H-dependent oxidoreductase</fullName>
    </submittedName>
</protein>
<dbReference type="PANTHER" id="PTHR10204:SF34">
    <property type="entry name" value="NAD(P)H DEHYDROGENASE [QUINONE] 1 ISOFORM 1"/>
    <property type="match status" value="1"/>
</dbReference>
<evidence type="ECO:0000256" key="1">
    <source>
        <dbReference type="ARBA" id="ARBA00006252"/>
    </source>
</evidence>
<keyword evidence="5" id="KW-1185">Reference proteome</keyword>
<dbReference type="GO" id="GO:0005829">
    <property type="term" value="C:cytosol"/>
    <property type="evidence" value="ECO:0007669"/>
    <property type="project" value="TreeGrafter"/>
</dbReference>
<dbReference type="RefSeq" id="WP_139938445.1">
    <property type="nucleotide sequence ID" value="NZ_JBHSYP010000022.1"/>
</dbReference>
<keyword evidence="2" id="KW-0560">Oxidoreductase</keyword>
<evidence type="ECO:0000256" key="2">
    <source>
        <dbReference type="ARBA" id="ARBA00023002"/>
    </source>
</evidence>
<dbReference type="InterPro" id="IPR051545">
    <property type="entry name" value="NAD(P)H_dehydrogenase_qn"/>
</dbReference>
<dbReference type="GO" id="GO:0003955">
    <property type="term" value="F:NAD(P)H dehydrogenase (quinone) activity"/>
    <property type="evidence" value="ECO:0007669"/>
    <property type="project" value="TreeGrafter"/>
</dbReference>
<comment type="similarity">
    <text evidence="1">Belongs to the NAD(P)H dehydrogenase (quinone) family.</text>
</comment>
<evidence type="ECO:0000313" key="4">
    <source>
        <dbReference type="EMBL" id="TPD63167.1"/>
    </source>
</evidence>
<gene>
    <name evidence="4" type="ORF">FIV46_03570</name>
</gene>
<dbReference type="Pfam" id="PF02525">
    <property type="entry name" value="Flavodoxin_2"/>
    <property type="match status" value="1"/>
</dbReference>
<dbReference type="Proteomes" id="UP000319148">
    <property type="component" value="Unassembled WGS sequence"/>
</dbReference>